<dbReference type="PANTHER" id="PTHR23232:SF150">
    <property type="entry name" value="ZINC FINGER PROTEIN 993-RELATED"/>
    <property type="match status" value="1"/>
</dbReference>
<name>A0A8C6HI07_MUSSI</name>
<reference evidence="2" key="2">
    <citation type="submission" date="2025-09" db="UniProtKB">
        <authorList>
            <consortium name="Ensembl"/>
        </authorList>
    </citation>
    <scope>IDENTIFICATION</scope>
</reference>
<dbReference type="Ensembl" id="ENSMSIT00000026172.1">
    <property type="protein sequence ID" value="ENSMSIP00000020718.1"/>
    <property type="gene ID" value="ENSMSIG00000017614.1"/>
</dbReference>
<evidence type="ECO:0000313" key="2">
    <source>
        <dbReference type="Ensembl" id="ENSMSIP00000020718.1"/>
    </source>
</evidence>
<feature type="domain" description="KRAB" evidence="1">
    <location>
        <begin position="5"/>
        <end position="83"/>
    </location>
</feature>
<accession>A0A8C6HI07</accession>
<protein>
    <recommendedName>
        <fullName evidence="1">KRAB domain-containing protein</fullName>
    </recommendedName>
</protein>
<dbReference type="CDD" id="cd07765">
    <property type="entry name" value="KRAB_A-box"/>
    <property type="match status" value="1"/>
</dbReference>
<dbReference type="PROSITE" id="PS50805">
    <property type="entry name" value="KRAB"/>
    <property type="match status" value="1"/>
</dbReference>
<dbReference type="GO" id="GO:0006355">
    <property type="term" value="P:regulation of DNA-templated transcription"/>
    <property type="evidence" value="ECO:0007669"/>
    <property type="project" value="InterPro"/>
</dbReference>
<dbReference type="AlphaFoldDB" id="A0A8C6HI07"/>
<dbReference type="Pfam" id="PF01352">
    <property type="entry name" value="KRAB"/>
    <property type="match status" value="1"/>
</dbReference>
<dbReference type="InterPro" id="IPR036051">
    <property type="entry name" value="KRAB_dom_sf"/>
</dbReference>
<dbReference type="PANTHER" id="PTHR23232">
    <property type="entry name" value="KRAB DOMAIN C2H2 ZINC FINGER"/>
    <property type="match status" value="1"/>
</dbReference>
<evidence type="ECO:0000313" key="3">
    <source>
        <dbReference type="Proteomes" id="UP000694415"/>
    </source>
</evidence>
<organism evidence="2 3">
    <name type="scientific">Mus spicilegus</name>
    <name type="common">Mound-building mouse</name>
    <dbReference type="NCBI Taxonomy" id="10103"/>
    <lineage>
        <taxon>Eukaryota</taxon>
        <taxon>Metazoa</taxon>
        <taxon>Chordata</taxon>
        <taxon>Craniata</taxon>
        <taxon>Vertebrata</taxon>
        <taxon>Euteleostomi</taxon>
        <taxon>Mammalia</taxon>
        <taxon>Eutheria</taxon>
        <taxon>Euarchontoglires</taxon>
        <taxon>Glires</taxon>
        <taxon>Rodentia</taxon>
        <taxon>Myomorpha</taxon>
        <taxon>Muroidea</taxon>
        <taxon>Muridae</taxon>
        <taxon>Murinae</taxon>
        <taxon>Mus</taxon>
        <taxon>Mus</taxon>
    </lineage>
</organism>
<sequence length="83" mass="9378">IKQPSPPIDVALDFSLEEWECLNFAQRSLYMDVMLENYNNLLFVENHCICGNSSAHSSSSLPLRGCLPPPELPLPWSLKCLED</sequence>
<dbReference type="Gene3D" id="6.10.140.140">
    <property type="match status" value="1"/>
</dbReference>
<dbReference type="InterPro" id="IPR001909">
    <property type="entry name" value="KRAB"/>
</dbReference>
<dbReference type="GeneTree" id="ENSGT00940000154712"/>
<keyword evidence="3" id="KW-1185">Reference proteome</keyword>
<evidence type="ECO:0000259" key="1">
    <source>
        <dbReference type="PROSITE" id="PS50805"/>
    </source>
</evidence>
<dbReference type="SUPFAM" id="SSF109640">
    <property type="entry name" value="KRAB domain (Kruppel-associated box)"/>
    <property type="match status" value="1"/>
</dbReference>
<reference evidence="2" key="1">
    <citation type="submission" date="2025-08" db="UniProtKB">
        <authorList>
            <consortium name="Ensembl"/>
        </authorList>
    </citation>
    <scope>IDENTIFICATION</scope>
</reference>
<dbReference type="Proteomes" id="UP000694415">
    <property type="component" value="Unplaced"/>
</dbReference>
<proteinExistence type="predicted"/>
<dbReference type="InterPro" id="IPR050169">
    <property type="entry name" value="Krueppel_C2H2_ZnF"/>
</dbReference>
<dbReference type="SMART" id="SM00349">
    <property type="entry name" value="KRAB"/>
    <property type="match status" value="1"/>
</dbReference>